<sequence length="355" mass="40157">MTPPEPLAPQAAAASSNEDATDGTQDTWTDNLDPELLSLNESGMPTFPKEWYDDPDDENKSMKAFLRYVEKEARLKPHGLPTRRVIHDPERGSYIQPRQWPSLEAADYAGHEDNLETEYISLVRRVPSTSKAMFYRSVDGKQVGIELATVPKAKVASLEAQGWEHPSKPVRYKNGRDMRRVDRPVDIITEDRTVEDTAWFLERGLTLMTTTMPNASWRPGQLLGQDGSNPETIAKSLSFAPPESEHDNSEARSATSTGHVIVYPRDSDVCAGWGDYDKRIRWQSYGRRLTKDMVEEKEWPTDFAADFVNDAGEVVLSIGSEIKPEDLPTRTPVSLYDRLHRERSIPGKARQRNDK</sequence>
<reference evidence="2" key="1">
    <citation type="submission" date="2015-01" db="EMBL/GenBank/DDBJ databases">
        <authorList>
            <person name="Durling Mikael"/>
        </authorList>
    </citation>
    <scope>NUCLEOTIDE SEQUENCE</scope>
</reference>
<protein>
    <submittedName>
        <fullName evidence="2">Uncharacterized protein</fullName>
    </submittedName>
</protein>
<name>A0A0B7K0H3_BIOOC</name>
<feature type="compositionally biased region" description="Basic and acidic residues" evidence="1">
    <location>
        <begin position="337"/>
        <end position="355"/>
    </location>
</feature>
<feature type="compositionally biased region" description="Polar residues" evidence="1">
    <location>
        <begin position="15"/>
        <end position="30"/>
    </location>
</feature>
<gene>
    <name evidence="2" type="ORF">BN869_000006891_1</name>
</gene>
<dbReference type="AlphaFoldDB" id="A0A0B7K0H3"/>
<dbReference type="EMBL" id="CDPU01000020">
    <property type="protein sequence ID" value="CEO50833.1"/>
    <property type="molecule type" value="Genomic_DNA"/>
</dbReference>
<proteinExistence type="predicted"/>
<feature type="region of interest" description="Disordered" evidence="1">
    <location>
        <begin position="326"/>
        <end position="355"/>
    </location>
</feature>
<accession>A0A0B7K0H3</accession>
<organism evidence="2">
    <name type="scientific">Bionectria ochroleuca</name>
    <name type="common">Gliocladium roseum</name>
    <dbReference type="NCBI Taxonomy" id="29856"/>
    <lineage>
        <taxon>Eukaryota</taxon>
        <taxon>Fungi</taxon>
        <taxon>Dikarya</taxon>
        <taxon>Ascomycota</taxon>
        <taxon>Pezizomycotina</taxon>
        <taxon>Sordariomycetes</taxon>
        <taxon>Hypocreomycetidae</taxon>
        <taxon>Hypocreales</taxon>
        <taxon>Bionectriaceae</taxon>
        <taxon>Clonostachys</taxon>
    </lineage>
</organism>
<evidence type="ECO:0000256" key="1">
    <source>
        <dbReference type="SAM" id="MobiDB-lite"/>
    </source>
</evidence>
<evidence type="ECO:0000313" key="2">
    <source>
        <dbReference type="EMBL" id="CEO50833.1"/>
    </source>
</evidence>
<feature type="region of interest" description="Disordered" evidence="1">
    <location>
        <begin position="1"/>
        <end position="55"/>
    </location>
</feature>